<evidence type="ECO:0000313" key="2">
    <source>
        <dbReference type="EMBL" id="KAJ5503972.1"/>
    </source>
</evidence>
<feature type="compositionally biased region" description="Basic residues" evidence="1">
    <location>
        <begin position="42"/>
        <end position="55"/>
    </location>
</feature>
<keyword evidence="3" id="KW-1185">Reference proteome</keyword>
<feature type="compositionally biased region" description="Basic residues" evidence="1">
    <location>
        <begin position="92"/>
        <end position="112"/>
    </location>
</feature>
<feature type="compositionally biased region" description="Basic and acidic residues" evidence="1">
    <location>
        <begin position="1"/>
        <end position="17"/>
    </location>
</feature>
<gene>
    <name evidence="2" type="ORF">N7463_006846</name>
</gene>
<name>A0A9W9XV66_9EURO</name>
<dbReference type="Proteomes" id="UP001149954">
    <property type="component" value="Unassembled WGS sequence"/>
</dbReference>
<sequence length="211" mass="23918">MSENIMDKDNEAEKANEDTVMADKVNNTEEAAKNPVPEQQQKKKKKKKKKKRRVRSQASFDWHKERVCLRSMGLPIPPPPPQRVRAHALPPKSKRNQRHPGRKRAKKAKKDKKASYEAAKQAAEQAEEGPVAASFSLPATTHPTTLEKSTVPETEDEKMGQYDDEADFGPTETMTLIYRGKTYFYCSPKSCVQSNPIPLDNGYLPFFLFKG</sequence>
<protein>
    <submittedName>
        <fullName evidence="2">Uncharacterized protein</fullName>
    </submittedName>
</protein>
<comment type="caution">
    <text evidence="2">The sequence shown here is derived from an EMBL/GenBank/DDBJ whole genome shotgun (WGS) entry which is preliminary data.</text>
</comment>
<organism evidence="2 3">
    <name type="scientific">Penicillium fimorum</name>
    <dbReference type="NCBI Taxonomy" id="1882269"/>
    <lineage>
        <taxon>Eukaryota</taxon>
        <taxon>Fungi</taxon>
        <taxon>Dikarya</taxon>
        <taxon>Ascomycota</taxon>
        <taxon>Pezizomycotina</taxon>
        <taxon>Eurotiomycetes</taxon>
        <taxon>Eurotiomycetidae</taxon>
        <taxon>Eurotiales</taxon>
        <taxon>Aspergillaceae</taxon>
        <taxon>Penicillium</taxon>
    </lineage>
</organism>
<feature type="compositionally biased region" description="Polar residues" evidence="1">
    <location>
        <begin position="137"/>
        <end position="152"/>
    </location>
</feature>
<evidence type="ECO:0000256" key="1">
    <source>
        <dbReference type="SAM" id="MobiDB-lite"/>
    </source>
</evidence>
<evidence type="ECO:0000313" key="3">
    <source>
        <dbReference type="Proteomes" id="UP001149954"/>
    </source>
</evidence>
<reference evidence="2" key="1">
    <citation type="submission" date="2022-12" db="EMBL/GenBank/DDBJ databases">
        <authorList>
            <person name="Petersen C."/>
        </authorList>
    </citation>
    <scope>NUCLEOTIDE SEQUENCE</scope>
    <source>
        <strain evidence="2">IBT 29495</strain>
    </source>
</reference>
<reference evidence="2" key="2">
    <citation type="journal article" date="2023" name="IMA Fungus">
        <title>Comparative genomic study of the Penicillium genus elucidates a diverse pangenome and 15 lateral gene transfer events.</title>
        <authorList>
            <person name="Petersen C."/>
            <person name="Sorensen T."/>
            <person name="Nielsen M.R."/>
            <person name="Sondergaard T.E."/>
            <person name="Sorensen J.L."/>
            <person name="Fitzpatrick D.A."/>
            <person name="Frisvad J.C."/>
            <person name="Nielsen K.L."/>
        </authorList>
    </citation>
    <scope>NUCLEOTIDE SEQUENCE</scope>
    <source>
        <strain evidence="2">IBT 29495</strain>
    </source>
</reference>
<dbReference type="AlphaFoldDB" id="A0A9W9XV66"/>
<dbReference type="OrthoDB" id="10537961at2759"/>
<proteinExistence type="predicted"/>
<dbReference type="EMBL" id="JAPWDS010000003">
    <property type="protein sequence ID" value="KAJ5503972.1"/>
    <property type="molecule type" value="Genomic_DNA"/>
</dbReference>
<accession>A0A9W9XV66</accession>
<feature type="region of interest" description="Disordered" evidence="1">
    <location>
        <begin position="1"/>
        <end position="168"/>
    </location>
</feature>